<evidence type="ECO:0000259" key="2">
    <source>
        <dbReference type="PROSITE" id="PS50110"/>
    </source>
</evidence>
<dbReference type="EMBL" id="SJSK01000006">
    <property type="protein sequence ID" value="TCC88044.1"/>
    <property type="molecule type" value="Genomic_DNA"/>
</dbReference>
<keyword evidence="5" id="KW-1185">Reference proteome</keyword>
<dbReference type="InterPro" id="IPR011006">
    <property type="entry name" value="CheY-like_superfamily"/>
</dbReference>
<name>A0A4R0MPX2_9SPHI</name>
<evidence type="ECO:0000313" key="4">
    <source>
        <dbReference type="EMBL" id="TCC88044.1"/>
    </source>
</evidence>
<keyword evidence="1" id="KW-0597">Phosphoprotein</keyword>
<dbReference type="GO" id="GO:0003677">
    <property type="term" value="F:DNA binding"/>
    <property type="evidence" value="ECO:0007669"/>
    <property type="project" value="InterPro"/>
</dbReference>
<feature type="domain" description="Response regulatory" evidence="2">
    <location>
        <begin position="10"/>
        <end position="122"/>
    </location>
</feature>
<reference evidence="4 5" key="1">
    <citation type="submission" date="2019-02" db="EMBL/GenBank/DDBJ databases">
        <title>Pedobacter sp. RP-1-13 sp. nov., isolated from Arctic soil.</title>
        <authorList>
            <person name="Dahal R.H."/>
        </authorList>
    </citation>
    <scope>NUCLEOTIDE SEQUENCE [LARGE SCALE GENOMIC DNA]</scope>
    <source>
        <strain evidence="4 5">RP-1-13</strain>
    </source>
</reference>
<gene>
    <name evidence="4" type="ORF">EZ428_20185</name>
</gene>
<dbReference type="InterPro" id="IPR001789">
    <property type="entry name" value="Sig_transdc_resp-reg_receiver"/>
</dbReference>
<dbReference type="Gene3D" id="3.40.50.2300">
    <property type="match status" value="1"/>
</dbReference>
<dbReference type="SUPFAM" id="SSF52172">
    <property type="entry name" value="CheY-like"/>
    <property type="match status" value="1"/>
</dbReference>
<dbReference type="SMART" id="SM00850">
    <property type="entry name" value="LytTR"/>
    <property type="match status" value="1"/>
</dbReference>
<dbReference type="PROSITE" id="PS50110">
    <property type="entry name" value="RESPONSE_REGULATORY"/>
    <property type="match status" value="1"/>
</dbReference>
<dbReference type="Pfam" id="PF04397">
    <property type="entry name" value="LytTR"/>
    <property type="match status" value="1"/>
</dbReference>
<evidence type="ECO:0000256" key="1">
    <source>
        <dbReference type="PROSITE-ProRule" id="PRU00169"/>
    </source>
</evidence>
<sequence length="244" mass="27625">MSSTKSPTYSCYVIDDELHSVESLKDHIGKMSELRLIGSYTNPLIALEEIRNGKKPDIIFLDVDMPEMSGIEVTELLPKDIIIIFTTAHSKYALQAFQLDVLDFLLKPFNHQMFLKSVTKAIERIGKATPKAEIESIFINPGTKGKIVQLTIARISHIEALDHSVCINTPPERFVTNVNLKEIEAKLPPSKFARVHRSFIINVDQIQSIEANFIVLQNNERIPLGEAYKKSLKERIQHKTITGF</sequence>
<feature type="domain" description="HTH LytTR-type" evidence="3">
    <location>
        <begin position="143"/>
        <end position="238"/>
    </location>
</feature>
<dbReference type="SMART" id="SM00448">
    <property type="entry name" value="REC"/>
    <property type="match status" value="1"/>
</dbReference>
<dbReference type="AlphaFoldDB" id="A0A4R0MPX2"/>
<accession>A0A4R0MPX2</accession>
<evidence type="ECO:0000313" key="5">
    <source>
        <dbReference type="Proteomes" id="UP000292884"/>
    </source>
</evidence>
<organism evidence="4 5">
    <name type="scientific">Pedobacter frigiditerrae</name>
    <dbReference type="NCBI Taxonomy" id="2530452"/>
    <lineage>
        <taxon>Bacteria</taxon>
        <taxon>Pseudomonadati</taxon>
        <taxon>Bacteroidota</taxon>
        <taxon>Sphingobacteriia</taxon>
        <taxon>Sphingobacteriales</taxon>
        <taxon>Sphingobacteriaceae</taxon>
        <taxon>Pedobacter</taxon>
    </lineage>
</organism>
<protein>
    <submittedName>
        <fullName evidence="4">Response regulator transcription factor</fullName>
    </submittedName>
</protein>
<proteinExistence type="predicted"/>
<dbReference type="InterPro" id="IPR046947">
    <property type="entry name" value="LytR-like"/>
</dbReference>
<dbReference type="Pfam" id="PF00072">
    <property type="entry name" value="Response_reg"/>
    <property type="match status" value="1"/>
</dbReference>
<comment type="caution">
    <text evidence="4">The sequence shown here is derived from an EMBL/GenBank/DDBJ whole genome shotgun (WGS) entry which is preliminary data.</text>
</comment>
<dbReference type="InterPro" id="IPR007492">
    <property type="entry name" value="LytTR_DNA-bd_dom"/>
</dbReference>
<dbReference type="PANTHER" id="PTHR37299">
    <property type="entry name" value="TRANSCRIPTIONAL REGULATOR-RELATED"/>
    <property type="match status" value="1"/>
</dbReference>
<dbReference type="RefSeq" id="WP_131555008.1">
    <property type="nucleotide sequence ID" value="NZ_SJSK01000006.1"/>
</dbReference>
<dbReference type="OrthoDB" id="9787344at2"/>
<evidence type="ECO:0000259" key="3">
    <source>
        <dbReference type="PROSITE" id="PS50930"/>
    </source>
</evidence>
<dbReference type="Proteomes" id="UP000292884">
    <property type="component" value="Unassembled WGS sequence"/>
</dbReference>
<dbReference type="Gene3D" id="2.40.50.1020">
    <property type="entry name" value="LytTr DNA-binding domain"/>
    <property type="match status" value="1"/>
</dbReference>
<dbReference type="PANTHER" id="PTHR37299:SF1">
    <property type="entry name" value="STAGE 0 SPORULATION PROTEIN A HOMOLOG"/>
    <property type="match status" value="1"/>
</dbReference>
<dbReference type="PROSITE" id="PS50930">
    <property type="entry name" value="HTH_LYTTR"/>
    <property type="match status" value="1"/>
</dbReference>
<feature type="modified residue" description="4-aspartylphosphate" evidence="1">
    <location>
        <position position="62"/>
    </location>
</feature>
<dbReference type="GO" id="GO:0000156">
    <property type="term" value="F:phosphorelay response regulator activity"/>
    <property type="evidence" value="ECO:0007669"/>
    <property type="project" value="InterPro"/>
</dbReference>